<dbReference type="Proteomes" id="UP000499080">
    <property type="component" value="Unassembled WGS sequence"/>
</dbReference>
<comment type="caution">
    <text evidence="1">The sequence shown here is derived from an EMBL/GenBank/DDBJ whole genome shotgun (WGS) entry which is preliminary data.</text>
</comment>
<gene>
    <name evidence="1" type="ORF">AVEN_47970_1</name>
</gene>
<keyword evidence="2" id="KW-1185">Reference proteome</keyword>
<protein>
    <submittedName>
        <fullName evidence="1">Uncharacterized protein</fullName>
    </submittedName>
</protein>
<accession>A0A4Y2DP72</accession>
<organism evidence="1 2">
    <name type="scientific">Araneus ventricosus</name>
    <name type="common">Orbweaver spider</name>
    <name type="synonym">Epeira ventricosa</name>
    <dbReference type="NCBI Taxonomy" id="182803"/>
    <lineage>
        <taxon>Eukaryota</taxon>
        <taxon>Metazoa</taxon>
        <taxon>Ecdysozoa</taxon>
        <taxon>Arthropoda</taxon>
        <taxon>Chelicerata</taxon>
        <taxon>Arachnida</taxon>
        <taxon>Araneae</taxon>
        <taxon>Araneomorphae</taxon>
        <taxon>Entelegynae</taxon>
        <taxon>Araneoidea</taxon>
        <taxon>Araneidae</taxon>
        <taxon>Araneus</taxon>
    </lineage>
</organism>
<evidence type="ECO:0000313" key="2">
    <source>
        <dbReference type="Proteomes" id="UP000499080"/>
    </source>
</evidence>
<proteinExistence type="predicted"/>
<name>A0A4Y2DP72_ARAVE</name>
<dbReference type="AlphaFoldDB" id="A0A4Y2DP72"/>
<reference evidence="1 2" key="1">
    <citation type="journal article" date="2019" name="Sci. Rep.">
        <title>Orb-weaving spider Araneus ventricosus genome elucidates the spidroin gene catalogue.</title>
        <authorList>
            <person name="Kono N."/>
            <person name="Nakamura H."/>
            <person name="Ohtoshi R."/>
            <person name="Moran D.A.P."/>
            <person name="Shinohara A."/>
            <person name="Yoshida Y."/>
            <person name="Fujiwara M."/>
            <person name="Mori M."/>
            <person name="Tomita M."/>
            <person name="Arakawa K."/>
        </authorList>
    </citation>
    <scope>NUCLEOTIDE SEQUENCE [LARGE SCALE GENOMIC DNA]</scope>
</reference>
<dbReference type="EMBL" id="BGPR01000406">
    <property type="protein sequence ID" value="GBM18590.1"/>
    <property type="molecule type" value="Genomic_DNA"/>
</dbReference>
<sequence length="164" mass="18712">MVVKAFVPSINQSIESGIEEIRVQVTELLNDGFLNFGIGSETCQELPQRPEEMKITWCERQVVGRVIQNIPSETLFQIRCNRGRMWSSLVQQQGTFKKYSLSFPAICLVQPVECCTITGSFHSPSTRIEINQQQTLVAPKNCVYNFRRGWHCFELPMGRRGVSP</sequence>
<evidence type="ECO:0000313" key="1">
    <source>
        <dbReference type="EMBL" id="GBM18590.1"/>
    </source>
</evidence>